<dbReference type="SUPFAM" id="SSF57701">
    <property type="entry name" value="Zn2/Cys6 DNA-binding domain"/>
    <property type="match status" value="1"/>
</dbReference>
<reference evidence="7" key="1">
    <citation type="journal article" date="2020" name="Stud. Mycol.">
        <title>101 Dothideomycetes genomes: a test case for predicting lifestyles and emergence of pathogens.</title>
        <authorList>
            <person name="Haridas S."/>
            <person name="Albert R."/>
            <person name="Binder M."/>
            <person name="Bloem J."/>
            <person name="Labutti K."/>
            <person name="Salamov A."/>
            <person name="Andreopoulos B."/>
            <person name="Baker S."/>
            <person name="Barry K."/>
            <person name="Bills G."/>
            <person name="Bluhm B."/>
            <person name="Cannon C."/>
            <person name="Castanera R."/>
            <person name="Culley D."/>
            <person name="Daum C."/>
            <person name="Ezra D."/>
            <person name="Gonzalez J."/>
            <person name="Henrissat B."/>
            <person name="Kuo A."/>
            <person name="Liang C."/>
            <person name="Lipzen A."/>
            <person name="Lutzoni F."/>
            <person name="Magnuson J."/>
            <person name="Mondo S."/>
            <person name="Nolan M."/>
            <person name="Ohm R."/>
            <person name="Pangilinan J."/>
            <person name="Park H.-J."/>
            <person name="Ramirez L."/>
            <person name="Alfaro M."/>
            <person name="Sun H."/>
            <person name="Tritt A."/>
            <person name="Yoshinaga Y."/>
            <person name="Zwiers L.-H."/>
            <person name="Turgeon B."/>
            <person name="Goodwin S."/>
            <person name="Spatafora J."/>
            <person name="Crous P."/>
            <person name="Grigoriev I."/>
        </authorList>
    </citation>
    <scope>NUCLEOTIDE SEQUENCE</scope>
    <source>
        <strain evidence="7">CBS 175.79</strain>
    </source>
</reference>
<dbReference type="PROSITE" id="PS50048">
    <property type="entry name" value="ZN2_CY6_FUNGAL_2"/>
    <property type="match status" value="1"/>
</dbReference>
<keyword evidence="3" id="KW-0805">Transcription regulation</keyword>
<feature type="domain" description="Zn(2)-C6 fungal-type" evidence="6">
    <location>
        <begin position="17"/>
        <end position="47"/>
    </location>
</feature>
<evidence type="ECO:0000313" key="8">
    <source>
        <dbReference type="Proteomes" id="UP000799778"/>
    </source>
</evidence>
<organism evidence="7 8">
    <name type="scientific">Aaosphaeria arxii CBS 175.79</name>
    <dbReference type="NCBI Taxonomy" id="1450172"/>
    <lineage>
        <taxon>Eukaryota</taxon>
        <taxon>Fungi</taxon>
        <taxon>Dikarya</taxon>
        <taxon>Ascomycota</taxon>
        <taxon>Pezizomycotina</taxon>
        <taxon>Dothideomycetes</taxon>
        <taxon>Pleosporomycetidae</taxon>
        <taxon>Pleosporales</taxon>
        <taxon>Pleosporales incertae sedis</taxon>
        <taxon>Aaosphaeria</taxon>
    </lineage>
</organism>
<evidence type="ECO:0000256" key="1">
    <source>
        <dbReference type="ARBA" id="ARBA00022723"/>
    </source>
</evidence>
<evidence type="ECO:0000256" key="4">
    <source>
        <dbReference type="ARBA" id="ARBA00023163"/>
    </source>
</evidence>
<proteinExistence type="predicted"/>
<dbReference type="PANTHER" id="PTHR47660">
    <property type="entry name" value="TRANSCRIPTION FACTOR WITH C2H2 AND ZN(2)-CYS(6) DNA BINDING DOMAIN (EUROFUNG)-RELATED-RELATED"/>
    <property type="match status" value="1"/>
</dbReference>
<dbReference type="SMART" id="SM00066">
    <property type="entry name" value="GAL4"/>
    <property type="match status" value="1"/>
</dbReference>
<evidence type="ECO:0000256" key="2">
    <source>
        <dbReference type="ARBA" id="ARBA00022833"/>
    </source>
</evidence>
<evidence type="ECO:0000259" key="6">
    <source>
        <dbReference type="PROSITE" id="PS50048"/>
    </source>
</evidence>
<dbReference type="PROSITE" id="PS00463">
    <property type="entry name" value="ZN2_CY6_FUNGAL_1"/>
    <property type="match status" value="1"/>
</dbReference>
<evidence type="ECO:0000256" key="3">
    <source>
        <dbReference type="ARBA" id="ARBA00023015"/>
    </source>
</evidence>
<evidence type="ECO:0000256" key="5">
    <source>
        <dbReference type="ARBA" id="ARBA00023242"/>
    </source>
</evidence>
<dbReference type="OrthoDB" id="5355161at2759"/>
<dbReference type="RefSeq" id="XP_033378081.1">
    <property type="nucleotide sequence ID" value="XM_033534670.1"/>
</dbReference>
<keyword evidence="2" id="KW-0862">Zinc</keyword>
<gene>
    <name evidence="7" type="ORF">BU24DRAFT_81470</name>
</gene>
<keyword evidence="1" id="KW-0479">Metal-binding</keyword>
<keyword evidence="8" id="KW-1185">Reference proteome</keyword>
<keyword evidence="4" id="KW-0804">Transcription</keyword>
<dbReference type="Gene3D" id="4.10.240.10">
    <property type="entry name" value="Zn(2)-C6 fungal-type DNA-binding domain"/>
    <property type="match status" value="1"/>
</dbReference>
<dbReference type="Proteomes" id="UP000799778">
    <property type="component" value="Unassembled WGS sequence"/>
</dbReference>
<dbReference type="GeneID" id="54292067"/>
<dbReference type="GO" id="GO:0008270">
    <property type="term" value="F:zinc ion binding"/>
    <property type="evidence" value="ECO:0007669"/>
    <property type="project" value="InterPro"/>
</dbReference>
<dbReference type="AlphaFoldDB" id="A0A6A5X9W1"/>
<accession>A0A6A5X9W1</accession>
<dbReference type="InterPro" id="IPR001138">
    <property type="entry name" value="Zn2Cys6_DnaBD"/>
</dbReference>
<dbReference type="CDD" id="cd00067">
    <property type="entry name" value="GAL4"/>
    <property type="match status" value="1"/>
</dbReference>
<protein>
    <recommendedName>
        <fullName evidence="6">Zn(2)-C6 fungal-type domain-containing protein</fullName>
    </recommendedName>
</protein>
<dbReference type="InterPro" id="IPR036864">
    <property type="entry name" value="Zn2-C6_fun-type_DNA-bd_sf"/>
</dbReference>
<keyword evidence="5" id="KW-0539">Nucleus</keyword>
<dbReference type="Pfam" id="PF00172">
    <property type="entry name" value="Zn_clus"/>
    <property type="match status" value="1"/>
</dbReference>
<sequence>MPADRLRSNNAQGRQKSCSECAKSKRRCNQSQPCCTRCRKQDLRCVYPQMPSQLVDSTIRDESTEPELIPDDELFPVAMLNEPGVGALDFDFPSANQSVDTLNDLLGGDVEAMELTPMPTSPNYRVGKQFTAAQVSSQARSRVEYSMQQLKLAPAMMVKENCTHWCHPQLYADDMPRCVQDAQAACALYISRNEINATVVARHVTERTKELLDTPITHSPTQLLARTHALLLYQIIHFFNDDIRYHAYIDVTTKALEEAGYALHSMIQSYEDPSGPIQLYPSAAARTAWKNYIIRESSRRTLLIALHFVALCKLFRGWLSACRDDLVLGNRVTYSAHLWKVDNALDFALAWNEKNHFLVKELDFDNLLENAKPDDVDVFGKMLLTGVLGIDDVKAWLYTRGGKL</sequence>
<dbReference type="EMBL" id="ML978078">
    <property type="protein sequence ID" value="KAF2009742.1"/>
    <property type="molecule type" value="Genomic_DNA"/>
</dbReference>
<dbReference type="GO" id="GO:0000981">
    <property type="term" value="F:DNA-binding transcription factor activity, RNA polymerase II-specific"/>
    <property type="evidence" value="ECO:0007669"/>
    <property type="project" value="InterPro"/>
</dbReference>
<evidence type="ECO:0000313" key="7">
    <source>
        <dbReference type="EMBL" id="KAF2009742.1"/>
    </source>
</evidence>
<name>A0A6A5X9W1_9PLEO</name>